<dbReference type="SUPFAM" id="SSF52096">
    <property type="entry name" value="ClpP/crotonase"/>
    <property type="match status" value="1"/>
</dbReference>
<dbReference type="CDD" id="cd07023">
    <property type="entry name" value="S49_Sppa_N_C"/>
    <property type="match status" value="1"/>
</dbReference>
<dbReference type="EMBL" id="CP036426">
    <property type="protein sequence ID" value="QDV34530.1"/>
    <property type="molecule type" value="Genomic_DNA"/>
</dbReference>
<keyword evidence="4" id="KW-0720">Serine protease</keyword>
<keyword evidence="3 6" id="KW-0378">Hydrolase</keyword>
<gene>
    <name evidence="6" type="primary">sppA_2</name>
    <name evidence="6" type="ORF">ElP_24200</name>
</gene>
<dbReference type="InterPro" id="IPR029045">
    <property type="entry name" value="ClpP/crotonase-like_dom_sf"/>
</dbReference>
<proteinExistence type="inferred from homology"/>
<feature type="domain" description="Peptidase S49" evidence="5">
    <location>
        <begin position="130"/>
        <end position="280"/>
    </location>
</feature>
<sequence length="328" mass="35748">MSAQNPPAPPGQTIVLERRERPGCLRRLIWPVLLLSIALNVAYLSRESGGLTPDRLDEQYVTGSVNPTADTVAVVRVEGLIALNSVDFAVKQIRQARADEKVKAVVLRVDSPGGTVTGSDQIWREVELLKRAGKPVVVSMGGLAASGGYYVSAPADEIIAEPTTTTGSIGVIIELPNASELIEKIGVDFRAVTAGEWKNMGSPFEPFSDRELARFQELVDDTYERFLKIVAQGRDLPMARAREVAEGQIYSADEALALGLVDRLGYQEDAIAEAIRRADLDGPRVVRYQKPISLGSLFGLSASSSRTAIIDEQTIMELRTPRMMMILR</sequence>
<evidence type="ECO:0000256" key="3">
    <source>
        <dbReference type="ARBA" id="ARBA00022801"/>
    </source>
</evidence>
<dbReference type="NCBIfam" id="TIGR00706">
    <property type="entry name" value="SppA_dom"/>
    <property type="match status" value="1"/>
</dbReference>
<dbReference type="KEGG" id="tpla:ElP_24200"/>
<keyword evidence="2" id="KW-0645">Protease</keyword>
<dbReference type="InterPro" id="IPR004635">
    <property type="entry name" value="Pept_S49_SppA"/>
</dbReference>
<dbReference type="InterPro" id="IPR047272">
    <property type="entry name" value="S49_SppA_C"/>
</dbReference>
<dbReference type="Pfam" id="PF01343">
    <property type="entry name" value="Peptidase_S49"/>
    <property type="match status" value="1"/>
</dbReference>
<dbReference type="PANTHER" id="PTHR42987:SF4">
    <property type="entry name" value="PROTEASE SOHB-RELATED"/>
    <property type="match status" value="1"/>
</dbReference>
<dbReference type="InterPro" id="IPR002142">
    <property type="entry name" value="Peptidase_S49"/>
</dbReference>
<dbReference type="Gene3D" id="3.90.226.10">
    <property type="entry name" value="2-enoyl-CoA Hydratase, Chain A, domain 1"/>
    <property type="match status" value="1"/>
</dbReference>
<dbReference type="OrthoDB" id="9764363at2"/>
<dbReference type="PANTHER" id="PTHR42987">
    <property type="entry name" value="PEPTIDASE S49"/>
    <property type="match status" value="1"/>
</dbReference>
<keyword evidence="7" id="KW-1185">Reference proteome</keyword>
<reference evidence="6 7" key="1">
    <citation type="submission" date="2019-02" db="EMBL/GenBank/DDBJ databases">
        <title>Deep-cultivation of Planctomycetes and their phenomic and genomic characterization uncovers novel biology.</title>
        <authorList>
            <person name="Wiegand S."/>
            <person name="Jogler M."/>
            <person name="Boedeker C."/>
            <person name="Pinto D."/>
            <person name="Vollmers J."/>
            <person name="Rivas-Marin E."/>
            <person name="Kohn T."/>
            <person name="Peeters S.H."/>
            <person name="Heuer A."/>
            <person name="Rast P."/>
            <person name="Oberbeckmann S."/>
            <person name="Bunk B."/>
            <person name="Jeske O."/>
            <person name="Meyerdierks A."/>
            <person name="Storesund J.E."/>
            <person name="Kallscheuer N."/>
            <person name="Luecker S."/>
            <person name="Lage O.M."/>
            <person name="Pohl T."/>
            <person name="Merkel B.J."/>
            <person name="Hornburger P."/>
            <person name="Mueller R.-W."/>
            <person name="Bruemmer F."/>
            <person name="Labrenz M."/>
            <person name="Spormann A.M."/>
            <person name="Op den Camp H."/>
            <person name="Overmann J."/>
            <person name="Amann R."/>
            <person name="Jetten M.S.M."/>
            <person name="Mascher T."/>
            <person name="Medema M.H."/>
            <person name="Devos D.P."/>
            <person name="Kaster A.-K."/>
            <person name="Ovreas L."/>
            <person name="Rohde M."/>
            <person name="Galperin M.Y."/>
            <person name="Jogler C."/>
        </authorList>
    </citation>
    <scope>NUCLEOTIDE SEQUENCE [LARGE SCALE GENOMIC DNA]</scope>
    <source>
        <strain evidence="6 7">ElP</strain>
    </source>
</reference>
<evidence type="ECO:0000256" key="4">
    <source>
        <dbReference type="ARBA" id="ARBA00022825"/>
    </source>
</evidence>
<evidence type="ECO:0000313" key="7">
    <source>
        <dbReference type="Proteomes" id="UP000317835"/>
    </source>
</evidence>
<organism evidence="6 7">
    <name type="scientific">Tautonia plasticadhaerens</name>
    <dbReference type="NCBI Taxonomy" id="2527974"/>
    <lineage>
        <taxon>Bacteria</taxon>
        <taxon>Pseudomonadati</taxon>
        <taxon>Planctomycetota</taxon>
        <taxon>Planctomycetia</taxon>
        <taxon>Isosphaerales</taxon>
        <taxon>Isosphaeraceae</taxon>
        <taxon>Tautonia</taxon>
    </lineage>
</organism>
<dbReference type="Gene3D" id="6.20.330.10">
    <property type="match status" value="1"/>
</dbReference>
<dbReference type="RefSeq" id="WP_145269485.1">
    <property type="nucleotide sequence ID" value="NZ_CP036426.1"/>
</dbReference>
<comment type="similarity">
    <text evidence="1">Belongs to the peptidase S49 family.</text>
</comment>
<evidence type="ECO:0000256" key="2">
    <source>
        <dbReference type="ARBA" id="ARBA00022670"/>
    </source>
</evidence>
<dbReference type="EC" id="3.4.21.-" evidence="6"/>
<protein>
    <submittedName>
        <fullName evidence="6">Signal peptide peptidase SppA</fullName>
        <ecNumber evidence="6">3.4.21.-</ecNumber>
    </submittedName>
</protein>
<evidence type="ECO:0000313" key="6">
    <source>
        <dbReference type="EMBL" id="QDV34530.1"/>
    </source>
</evidence>
<evidence type="ECO:0000259" key="5">
    <source>
        <dbReference type="Pfam" id="PF01343"/>
    </source>
</evidence>
<dbReference type="Proteomes" id="UP000317835">
    <property type="component" value="Chromosome"/>
</dbReference>
<dbReference type="GO" id="GO:0006508">
    <property type="term" value="P:proteolysis"/>
    <property type="evidence" value="ECO:0007669"/>
    <property type="project" value="UniProtKB-KW"/>
</dbReference>
<name>A0A518H121_9BACT</name>
<dbReference type="AlphaFoldDB" id="A0A518H121"/>
<evidence type="ECO:0000256" key="1">
    <source>
        <dbReference type="ARBA" id="ARBA00008683"/>
    </source>
</evidence>
<dbReference type="GO" id="GO:0008236">
    <property type="term" value="F:serine-type peptidase activity"/>
    <property type="evidence" value="ECO:0007669"/>
    <property type="project" value="UniProtKB-KW"/>
</dbReference>
<accession>A0A518H121</accession>